<dbReference type="Proteomes" id="UP000823775">
    <property type="component" value="Unassembled WGS sequence"/>
</dbReference>
<dbReference type="CDD" id="cd13686">
    <property type="entry name" value="GluR_Plant"/>
    <property type="match status" value="1"/>
</dbReference>
<evidence type="ECO:0000256" key="3">
    <source>
        <dbReference type="ARBA" id="ARBA00011095"/>
    </source>
</evidence>
<evidence type="ECO:0000256" key="13">
    <source>
        <dbReference type="ARBA" id="ARBA00023303"/>
    </source>
</evidence>
<dbReference type="Gene3D" id="3.40.190.10">
    <property type="entry name" value="Periplasmic binding protein-like II"/>
    <property type="match status" value="2"/>
</dbReference>
<dbReference type="PANTHER" id="PTHR34836:SF1">
    <property type="entry name" value="OS09G0428600 PROTEIN"/>
    <property type="match status" value="1"/>
</dbReference>
<keyword evidence="11" id="KW-0325">Glycoprotein</keyword>
<dbReference type="InterPro" id="IPR001828">
    <property type="entry name" value="ANF_lig-bd_rcpt"/>
</dbReference>
<comment type="similarity">
    <text evidence="2">Belongs to the glutamate-gated ion channel (TC 1.A.10.1) family.</text>
</comment>
<dbReference type="Gene3D" id="1.10.287.70">
    <property type="match status" value="1"/>
</dbReference>
<accession>A0ABS8TQD7</accession>
<evidence type="ECO:0000256" key="4">
    <source>
        <dbReference type="ARBA" id="ARBA00022448"/>
    </source>
</evidence>
<dbReference type="InterPro" id="IPR044440">
    <property type="entry name" value="GABAb_receptor_plant_PBP1"/>
</dbReference>
<evidence type="ECO:0000256" key="10">
    <source>
        <dbReference type="ARBA" id="ARBA00023170"/>
    </source>
</evidence>
<dbReference type="SUPFAM" id="SSF53850">
    <property type="entry name" value="Periplasmic binding protein-like II"/>
    <property type="match status" value="1"/>
</dbReference>
<evidence type="ECO:0000256" key="6">
    <source>
        <dbReference type="ARBA" id="ARBA00022729"/>
    </source>
</evidence>
<dbReference type="Gene3D" id="3.40.50.2300">
    <property type="match status" value="2"/>
</dbReference>
<evidence type="ECO:0000256" key="7">
    <source>
        <dbReference type="ARBA" id="ARBA00022989"/>
    </source>
</evidence>
<keyword evidence="19" id="KW-1185">Reference proteome</keyword>
<comment type="subcellular location">
    <subcellularLocation>
        <location evidence="1">Membrane</location>
        <topology evidence="1">Multi-pass membrane protein</topology>
    </subcellularLocation>
</comment>
<feature type="domain" description="Ionotropic glutamate receptor C-terminal" evidence="17">
    <location>
        <begin position="495"/>
        <end position="844"/>
    </location>
</feature>
<protein>
    <submittedName>
        <fullName evidence="18">Glutamate receptor ionotropic, delta-2</fullName>
    </submittedName>
</protein>
<dbReference type="InterPro" id="IPR017103">
    <property type="entry name" value="Iontropic_Glu_rcpt_pln"/>
</dbReference>
<dbReference type="CDD" id="cd19990">
    <property type="entry name" value="PBP1_GABAb_receptor_plant"/>
    <property type="match status" value="1"/>
</dbReference>
<evidence type="ECO:0000256" key="5">
    <source>
        <dbReference type="ARBA" id="ARBA00022692"/>
    </source>
</evidence>
<keyword evidence="6" id="KW-0732">Signal</keyword>
<evidence type="ECO:0000313" key="18">
    <source>
        <dbReference type="EMBL" id="MCD7472840.1"/>
    </source>
</evidence>
<evidence type="ECO:0000256" key="9">
    <source>
        <dbReference type="ARBA" id="ARBA00023136"/>
    </source>
</evidence>
<comment type="subunit">
    <text evidence="3">May form heteromers.</text>
</comment>
<reference evidence="18 19" key="1">
    <citation type="journal article" date="2021" name="BMC Genomics">
        <title>Datura genome reveals duplications of psychoactive alkaloid biosynthetic genes and high mutation rate following tissue culture.</title>
        <authorList>
            <person name="Rajewski A."/>
            <person name="Carter-House D."/>
            <person name="Stajich J."/>
            <person name="Litt A."/>
        </authorList>
    </citation>
    <scope>NUCLEOTIDE SEQUENCE [LARGE SCALE GENOMIC DNA]</scope>
    <source>
        <strain evidence="18">AR-01</strain>
    </source>
</reference>
<evidence type="ECO:0000259" key="17">
    <source>
        <dbReference type="SMART" id="SM00079"/>
    </source>
</evidence>
<dbReference type="Pfam" id="PF01094">
    <property type="entry name" value="ANF_receptor"/>
    <property type="match status" value="1"/>
</dbReference>
<evidence type="ECO:0000256" key="14">
    <source>
        <dbReference type="ARBA" id="ARBA00049638"/>
    </source>
</evidence>
<keyword evidence="7 16" id="KW-1133">Transmembrane helix</keyword>
<evidence type="ECO:0000256" key="12">
    <source>
        <dbReference type="ARBA" id="ARBA00023286"/>
    </source>
</evidence>
<organism evidence="18 19">
    <name type="scientific">Datura stramonium</name>
    <name type="common">Jimsonweed</name>
    <name type="synonym">Common thornapple</name>
    <dbReference type="NCBI Taxonomy" id="4076"/>
    <lineage>
        <taxon>Eukaryota</taxon>
        <taxon>Viridiplantae</taxon>
        <taxon>Streptophyta</taxon>
        <taxon>Embryophyta</taxon>
        <taxon>Tracheophyta</taxon>
        <taxon>Spermatophyta</taxon>
        <taxon>Magnoliopsida</taxon>
        <taxon>eudicotyledons</taxon>
        <taxon>Gunneridae</taxon>
        <taxon>Pentapetalae</taxon>
        <taxon>asterids</taxon>
        <taxon>lamiids</taxon>
        <taxon>Solanales</taxon>
        <taxon>Solanaceae</taxon>
        <taxon>Solanoideae</taxon>
        <taxon>Datureae</taxon>
        <taxon>Datura</taxon>
    </lineage>
</organism>
<feature type="transmembrane region" description="Helical" evidence="16">
    <location>
        <begin position="684"/>
        <end position="702"/>
    </location>
</feature>
<keyword evidence="13" id="KW-0407">Ion channel</keyword>
<keyword evidence="12" id="KW-1071">Ligand-gated ion channel</keyword>
<comment type="function">
    <text evidence="14">Glutamate-gated receptor that probably acts as a non-selective cation channel. May be involved in light-signal transduction and calcium homeostasis via the regulation of calcium influx into cells.</text>
</comment>
<dbReference type="InterPro" id="IPR019594">
    <property type="entry name" value="Glu/Gly-bd"/>
</dbReference>
<keyword evidence="10 18" id="KW-0675">Receptor</keyword>
<feature type="transmembrane region" description="Helical" evidence="16">
    <location>
        <begin position="868"/>
        <end position="889"/>
    </location>
</feature>
<keyword evidence="5 16" id="KW-0812">Transmembrane</keyword>
<dbReference type="Pfam" id="PF10613">
    <property type="entry name" value="Lig_chan-Glu_bd"/>
    <property type="match status" value="1"/>
</dbReference>
<evidence type="ECO:0000256" key="8">
    <source>
        <dbReference type="ARBA" id="ARBA00023065"/>
    </source>
</evidence>
<keyword evidence="4" id="KW-0813">Transport</keyword>
<dbReference type="InterPro" id="IPR028082">
    <property type="entry name" value="Peripla_BP_I"/>
</dbReference>
<dbReference type="SUPFAM" id="SSF53822">
    <property type="entry name" value="Periplasmic binding protein-like I"/>
    <property type="match status" value="1"/>
</dbReference>
<feature type="region of interest" description="Disordered" evidence="15">
    <location>
        <begin position="923"/>
        <end position="972"/>
    </location>
</feature>
<feature type="transmembrane region" description="Helical" evidence="16">
    <location>
        <begin position="624"/>
        <end position="642"/>
    </location>
</feature>
<evidence type="ECO:0000256" key="16">
    <source>
        <dbReference type="SAM" id="Phobius"/>
    </source>
</evidence>
<keyword evidence="8" id="KW-0406">Ion transport</keyword>
<evidence type="ECO:0000256" key="11">
    <source>
        <dbReference type="ARBA" id="ARBA00023180"/>
    </source>
</evidence>
<dbReference type="InterPro" id="IPR015683">
    <property type="entry name" value="Ionotropic_Glu_rcpt"/>
</dbReference>
<dbReference type="SMART" id="SM00079">
    <property type="entry name" value="PBPe"/>
    <property type="match status" value="1"/>
</dbReference>
<gene>
    <name evidence="18" type="primary">GRID2_1</name>
    <name evidence="18" type="ORF">HAX54_014237</name>
</gene>
<evidence type="ECO:0000256" key="2">
    <source>
        <dbReference type="ARBA" id="ARBA00008685"/>
    </source>
</evidence>
<dbReference type="InterPro" id="IPR001320">
    <property type="entry name" value="Iontro_rcpt_C"/>
</dbReference>
<dbReference type="EMBL" id="JACEIK010001881">
    <property type="protein sequence ID" value="MCD7472840.1"/>
    <property type="molecule type" value="Genomic_DNA"/>
</dbReference>
<comment type="caution">
    <text evidence="18">The sequence shown here is derived from an EMBL/GenBank/DDBJ whole genome shotgun (WGS) entry which is preliminary data.</text>
</comment>
<keyword evidence="9 16" id="KW-0472">Membrane</keyword>
<proteinExistence type="inferred from homology"/>
<evidence type="ECO:0000256" key="15">
    <source>
        <dbReference type="SAM" id="MobiDB-lite"/>
    </source>
</evidence>
<evidence type="ECO:0000313" key="19">
    <source>
        <dbReference type="Proteomes" id="UP000823775"/>
    </source>
</evidence>
<sequence>MPPIKTRIPYARLKKRVPKNRQKFIKGRKLAVSVAPPSWHPALEEMKLILLFSVSLWMCSSFSNSQRSFQNRTFNFQVGVILDLKSVVGSMGLSCMSMALSDFYSIHSNYSTRLSLHVRDSQGQVIEAAAAGLDLLKDVKVDAILGPQTSAQANFLMDLGDRAQVPIISFSATSPSLHTRTPYFVQSTQGDDTQVGAIAAIVKAFQWSQVVIIYEDSEYGSGIVPYLSNAFQDVNARISYRSVFPVSASDDFVLRELYKMMTLQTRVFVVHMSPTLGARLFLKAKEIGMMEKGYAWIITSELMEFVYLMDSEAMQGVVGVKPLIPKSKQLNSFANRLKKSPGIRLADLSTFGLWAYDTLWALAMAAERVGLKETPKALENSSVNLNVSDLFNFKTSEVGPQLLKAMSETKFEGLSGKFHLVDGKMELSSYQIINVVGNGQKEVGIWIPSLGIRRELNMNTTTHHTNSREYIRSIIWPGDSTVVPKGWEVPMSGKKLRIGVPVKEGFTNFVRVTRDGQANARVSGFYIDVFKSVMEALPYAVPYELVPFENPDGSSAGTYNDLIYQVFLRNYDAAIGDITITANRSKYVDFTLPFAEGGVLTIVPITYEDVNDIWAFLKPLKKELWLTSIAFFFLTGLTVWILEHRVSSAFRGPPSQHVGMIFYFPFSTLVFAHREKIVNNLARLVVVVWMFVILILSSTYTASLSSRLTVQRLQPSITDVSELIKNRDFVGCQEGSFIVDFLKKKGFEGSRIKTFTSPYDCDEALSKGSKDGGISAFYDVIPYSKLFLSKHCDKYMTVGPTHRTDGFAFAFPKGSPLVADVSRAVIELTENGKILEMEQNWLRNEPTCAGPDDSMNAVTISLQRFKGLFAITGGVTAVCLLIFIASYLYKYRDFHRRISNSRITIWSKVVAICRHFDQRSLSSSRQPQDKLPEAGIIHNISSENSVRPTDSPRNHSNSNEIVSSAPEEVHDASGTIHCSNLEDISAAQHSGVVHPSA</sequence>
<dbReference type="Pfam" id="PF00060">
    <property type="entry name" value="Lig_chan"/>
    <property type="match status" value="1"/>
</dbReference>
<dbReference type="PANTHER" id="PTHR34836">
    <property type="entry name" value="OS06G0188250 PROTEIN"/>
    <property type="match status" value="1"/>
</dbReference>
<evidence type="ECO:0000256" key="1">
    <source>
        <dbReference type="ARBA" id="ARBA00004141"/>
    </source>
</evidence>
<feature type="compositionally biased region" description="Polar residues" evidence="15">
    <location>
        <begin position="939"/>
        <end position="948"/>
    </location>
</feature>
<name>A0ABS8TQD7_DATST</name>
<dbReference type="PIRSF" id="PIRSF037090">
    <property type="entry name" value="Iontro_Glu-like_rcpt_pln"/>
    <property type="match status" value="1"/>
</dbReference>